<evidence type="ECO:0000313" key="3">
    <source>
        <dbReference type="Proteomes" id="UP000054988"/>
    </source>
</evidence>
<gene>
    <name evidence="2" type="ORF">WG66_9607</name>
</gene>
<dbReference type="EMBL" id="LATX01001814">
    <property type="protein sequence ID" value="KTB37812.1"/>
    <property type="molecule type" value="Genomic_DNA"/>
</dbReference>
<proteinExistence type="predicted"/>
<evidence type="ECO:0000313" key="2">
    <source>
        <dbReference type="EMBL" id="KTB37812.1"/>
    </source>
</evidence>
<feature type="chain" id="PRO_5006901878" evidence="1">
    <location>
        <begin position="26"/>
        <end position="46"/>
    </location>
</feature>
<protein>
    <submittedName>
        <fullName evidence="2">Uncharacterized protein</fullName>
    </submittedName>
</protein>
<reference evidence="2 3" key="1">
    <citation type="submission" date="2015-12" db="EMBL/GenBank/DDBJ databases">
        <title>Draft genome sequence of Moniliophthora roreri, the causal agent of frosty pod rot of cacao.</title>
        <authorList>
            <person name="Aime M.C."/>
            <person name="Diaz-Valderrama J.R."/>
            <person name="Kijpornyongpan T."/>
            <person name="Phillips-Mora W."/>
        </authorList>
    </citation>
    <scope>NUCLEOTIDE SEQUENCE [LARGE SCALE GENOMIC DNA]</scope>
    <source>
        <strain evidence="2 3">MCA 2952</strain>
    </source>
</reference>
<comment type="caution">
    <text evidence="2">The sequence shown here is derived from an EMBL/GenBank/DDBJ whole genome shotgun (WGS) entry which is preliminary data.</text>
</comment>
<keyword evidence="1" id="KW-0732">Signal</keyword>
<sequence>MHLRPPKCLMVRLGFLVCIIHPTNTDSRIWLQKEMSSDNFWLVVSL</sequence>
<organism evidence="2 3">
    <name type="scientific">Moniliophthora roreri</name>
    <name type="common">Frosty pod rot fungus</name>
    <name type="synonym">Monilia roreri</name>
    <dbReference type="NCBI Taxonomy" id="221103"/>
    <lineage>
        <taxon>Eukaryota</taxon>
        <taxon>Fungi</taxon>
        <taxon>Dikarya</taxon>
        <taxon>Basidiomycota</taxon>
        <taxon>Agaricomycotina</taxon>
        <taxon>Agaricomycetes</taxon>
        <taxon>Agaricomycetidae</taxon>
        <taxon>Agaricales</taxon>
        <taxon>Marasmiineae</taxon>
        <taxon>Marasmiaceae</taxon>
        <taxon>Moniliophthora</taxon>
    </lineage>
</organism>
<evidence type="ECO:0000256" key="1">
    <source>
        <dbReference type="SAM" id="SignalP"/>
    </source>
</evidence>
<dbReference type="AlphaFoldDB" id="A0A0W0FNF0"/>
<name>A0A0W0FNF0_MONRR</name>
<accession>A0A0W0FNF0</accession>
<dbReference type="Proteomes" id="UP000054988">
    <property type="component" value="Unassembled WGS sequence"/>
</dbReference>
<feature type="signal peptide" evidence="1">
    <location>
        <begin position="1"/>
        <end position="25"/>
    </location>
</feature>